<dbReference type="Proteomes" id="UP000001996">
    <property type="component" value="Unassembled WGS sequence"/>
</dbReference>
<dbReference type="InterPro" id="IPR031818">
    <property type="entry name" value="Hri1"/>
</dbReference>
<keyword evidence="8" id="KW-1185">Reference proteome</keyword>
<evidence type="ECO:0000256" key="3">
    <source>
        <dbReference type="ARBA" id="ARBA00005229"/>
    </source>
</evidence>
<proteinExistence type="inferred from homology"/>
<evidence type="ECO:0000256" key="2">
    <source>
        <dbReference type="ARBA" id="ARBA00004496"/>
    </source>
</evidence>
<protein>
    <recommendedName>
        <fullName evidence="4">Protein HRI1</fullName>
    </recommendedName>
</protein>
<dbReference type="InParanoid" id="A5E097"/>
<name>A5E097_LODEL</name>
<dbReference type="Gene3D" id="2.40.128.320">
    <property type="entry name" value="Protein HRI1, N-terminal domain"/>
    <property type="match status" value="1"/>
</dbReference>
<evidence type="ECO:0000256" key="1">
    <source>
        <dbReference type="ARBA" id="ARBA00004123"/>
    </source>
</evidence>
<dbReference type="Pfam" id="PF16815">
    <property type="entry name" value="HRI1"/>
    <property type="match status" value="1"/>
</dbReference>
<dbReference type="KEGG" id="lel:PVL30_003863"/>
<accession>A5E097</accession>
<dbReference type="HOGENOM" id="CLU_076653_0_0_1"/>
<evidence type="ECO:0000313" key="8">
    <source>
        <dbReference type="Proteomes" id="UP000001996"/>
    </source>
</evidence>
<reference evidence="7 8" key="1">
    <citation type="journal article" date="2009" name="Nature">
        <title>Evolution of pathogenicity and sexual reproduction in eight Candida genomes.</title>
        <authorList>
            <person name="Butler G."/>
            <person name="Rasmussen M.D."/>
            <person name="Lin M.F."/>
            <person name="Santos M.A."/>
            <person name="Sakthikumar S."/>
            <person name="Munro C.A."/>
            <person name="Rheinbay E."/>
            <person name="Grabherr M."/>
            <person name="Forche A."/>
            <person name="Reedy J.L."/>
            <person name="Agrafioti I."/>
            <person name="Arnaud M.B."/>
            <person name="Bates S."/>
            <person name="Brown A.J."/>
            <person name="Brunke S."/>
            <person name="Costanzo M.C."/>
            <person name="Fitzpatrick D.A."/>
            <person name="de Groot P.W."/>
            <person name="Harris D."/>
            <person name="Hoyer L.L."/>
            <person name="Hube B."/>
            <person name="Klis F.M."/>
            <person name="Kodira C."/>
            <person name="Lennard N."/>
            <person name="Logue M.E."/>
            <person name="Martin R."/>
            <person name="Neiman A.M."/>
            <person name="Nikolaou E."/>
            <person name="Quail M.A."/>
            <person name="Quinn J."/>
            <person name="Santos M.C."/>
            <person name="Schmitzberger F.F."/>
            <person name="Sherlock G."/>
            <person name="Shah P."/>
            <person name="Silverstein K.A."/>
            <person name="Skrzypek M.S."/>
            <person name="Soll D."/>
            <person name="Staggs R."/>
            <person name="Stansfield I."/>
            <person name="Stumpf M.P."/>
            <person name="Sudbery P.E."/>
            <person name="Srikantha T."/>
            <person name="Zeng Q."/>
            <person name="Berman J."/>
            <person name="Berriman M."/>
            <person name="Heitman J."/>
            <person name="Gow N.A."/>
            <person name="Lorenz M.C."/>
            <person name="Birren B.W."/>
            <person name="Kellis M."/>
            <person name="Cuomo C.A."/>
        </authorList>
    </citation>
    <scope>NUCLEOTIDE SEQUENCE [LARGE SCALE GENOMIC DNA]</scope>
    <source>
        <strain evidence="8">ATCC 11503 / BCRC 21390 / CBS 2605 / JCM 1781 / NBRC 1676 / NRRL YB-4239</strain>
    </source>
</reference>
<dbReference type="OrthoDB" id="4045395at2759"/>
<dbReference type="GO" id="GO:0005737">
    <property type="term" value="C:cytoplasm"/>
    <property type="evidence" value="ECO:0007669"/>
    <property type="project" value="UniProtKB-SubCell"/>
</dbReference>
<dbReference type="OMA" id="YIEIWRS"/>
<dbReference type="VEuPathDB" id="FungiDB:LELG_03034"/>
<evidence type="ECO:0000256" key="6">
    <source>
        <dbReference type="ARBA" id="ARBA00023242"/>
    </source>
</evidence>
<dbReference type="InterPro" id="IPR038744">
    <property type="entry name" value="Hri1_N"/>
</dbReference>
<dbReference type="GeneID" id="5233576"/>
<evidence type="ECO:0000256" key="4">
    <source>
        <dbReference type="ARBA" id="ARBA00017063"/>
    </source>
</evidence>
<gene>
    <name evidence="7" type="ORF">LELG_03034</name>
</gene>
<keyword evidence="6" id="KW-0539">Nucleus</keyword>
<dbReference type="Gene3D" id="2.40.128.310">
    <property type="entry name" value="Protein HRI1, C-terminal domain"/>
    <property type="match status" value="1"/>
</dbReference>
<keyword evidence="5" id="KW-0963">Cytoplasm</keyword>
<dbReference type="AlphaFoldDB" id="A5E097"/>
<dbReference type="eggNOG" id="ENOG502S8GG">
    <property type="taxonomic scope" value="Eukaryota"/>
</dbReference>
<sequence length="261" mass="30040">MVLSTRISIQWPPSEPKEEANVLAMTTANNNYVDIRIFKSQYPYHLKANENKKQNETLNDKTKELPFRDVFELCLAGTEVPLSETKIKFVNTINSQALQESIDSGQEVEADEDVGTFSEFGLDRKEIGEMKSPEDGVRKLYVEIWRSLDPWRHTPQNEVRESVEGNTDKDCLAFELVENTMKNKCKGKFVKIENWAQGIIQLESTIVVTRKWFDGEKWVNLIEYGECELFPNLETDVHDLVVGNVVKTTNNELSWICIEKS</sequence>
<evidence type="ECO:0000313" key="7">
    <source>
        <dbReference type="EMBL" id="EDK44855.1"/>
    </source>
</evidence>
<dbReference type="EMBL" id="CH981526">
    <property type="protein sequence ID" value="EDK44855.1"/>
    <property type="molecule type" value="Genomic_DNA"/>
</dbReference>
<comment type="subcellular location">
    <subcellularLocation>
        <location evidence="2">Cytoplasm</location>
    </subcellularLocation>
    <subcellularLocation>
        <location evidence="1">Nucleus</location>
    </subcellularLocation>
</comment>
<dbReference type="GO" id="GO:0005634">
    <property type="term" value="C:nucleus"/>
    <property type="evidence" value="ECO:0007669"/>
    <property type="project" value="UniProtKB-SubCell"/>
</dbReference>
<dbReference type="CDD" id="cd11693">
    <property type="entry name" value="HRI1_C_like"/>
    <property type="match status" value="1"/>
</dbReference>
<comment type="similarity">
    <text evidence="3">Belongs to the HRI1 family.</text>
</comment>
<dbReference type="CDD" id="cd11692">
    <property type="entry name" value="HRI1_N_like"/>
    <property type="match status" value="1"/>
</dbReference>
<organism evidence="7 8">
    <name type="scientific">Lodderomyces elongisporus (strain ATCC 11503 / CBS 2605 / JCM 1781 / NBRC 1676 / NRRL YB-4239)</name>
    <name type="common">Yeast</name>
    <name type="synonym">Saccharomyces elongisporus</name>
    <dbReference type="NCBI Taxonomy" id="379508"/>
    <lineage>
        <taxon>Eukaryota</taxon>
        <taxon>Fungi</taxon>
        <taxon>Dikarya</taxon>
        <taxon>Ascomycota</taxon>
        <taxon>Saccharomycotina</taxon>
        <taxon>Pichiomycetes</taxon>
        <taxon>Debaryomycetaceae</taxon>
        <taxon>Candida/Lodderomyces clade</taxon>
        <taxon>Lodderomyces</taxon>
    </lineage>
</organism>
<evidence type="ECO:0000256" key="5">
    <source>
        <dbReference type="ARBA" id="ARBA00022490"/>
    </source>
</evidence>
<dbReference type="InterPro" id="IPR043047">
    <property type="entry name" value="Hri1_N_sf"/>
</dbReference>